<dbReference type="SUPFAM" id="SSF52540">
    <property type="entry name" value="P-loop containing nucleoside triphosphate hydrolases"/>
    <property type="match status" value="1"/>
</dbReference>
<evidence type="ECO:0000313" key="1">
    <source>
        <dbReference type="EMBL" id="NEZ54424.1"/>
    </source>
</evidence>
<comment type="caution">
    <text evidence="1">The sequence shown here is derived from an EMBL/GenBank/DDBJ whole genome shotgun (WGS) entry which is preliminary data.</text>
</comment>
<evidence type="ECO:0000313" key="2">
    <source>
        <dbReference type="Proteomes" id="UP000481033"/>
    </source>
</evidence>
<gene>
    <name evidence="1" type="ORF">DXZ20_01660</name>
</gene>
<proteinExistence type="predicted"/>
<sequence length="282" mass="33071">MAAAVSQWRQRIREYKNDLVQNYFNYRIESVNQPYRVAFRAKPYRFLLLLSHMRSGSSLLTHLLTTNPEVIGYGETHTNYADADDFKGLLKKVYWQAQDFRKLGDVQNLRMNHQYVMDKVLHNKKFLNHDWLQSEQVYAIFLLREPERSLASIADLKPHWNQQDTIEYYAERMAMLVDYARLINNPERMLVVTYEQLLDNTSKVLTTLQQFLHTQAPFTEEYKVLKTTGMKGVGDPKGKIKAGKIVRSQRQLTQSFPTELVERAKQIHHDCQAALIELCQSI</sequence>
<protein>
    <submittedName>
        <fullName evidence="1">Sulfotransferase family protein</fullName>
    </submittedName>
</protein>
<dbReference type="Gene3D" id="3.40.50.300">
    <property type="entry name" value="P-loop containing nucleotide triphosphate hydrolases"/>
    <property type="match status" value="1"/>
</dbReference>
<organism evidence="1 2">
    <name type="scientific">Adonisia turfae CCMR0081</name>
    <dbReference type="NCBI Taxonomy" id="2292702"/>
    <lineage>
        <taxon>Bacteria</taxon>
        <taxon>Bacillati</taxon>
        <taxon>Cyanobacteriota</taxon>
        <taxon>Adonisia</taxon>
        <taxon>Adonisia turfae</taxon>
    </lineage>
</organism>
<dbReference type="GO" id="GO:0016740">
    <property type="term" value="F:transferase activity"/>
    <property type="evidence" value="ECO:0007669"/>
    <property type="project" value="UniProtKB-KW"/>
</dbReference>
<accession>A0A6M0RDR7</accession>
<keyword evidence="1" id="KW-0808">Transferase</keyword>
<name>A0A6M0RDR7_9CYAN</name>
<reference evidence="1 2" key="1">
    <citation type="journal article" date="2020" name="Microb. Ecol.">
        <title>Ecogenomics of the Marine Benthic Filamentous Cyanobacterium Adonisia.</title>
        <authorList>
            <person name="Walter J.M."/>
            <person name="Coutinho F.H."/>
            <person name="Leomil L."/>
            <person name="Hargreaves P.I."/>
            <person name="Campeao M.E."/>
            <person name="Vieira V.V."/>
            <person name="Silva B.S."/>
            <person name="Fistarol G.O."/>
            <person name="Salomon P.S."/>
            <person name="Sawabe T."/>
            <person name="Mino S."/>
            <person name="Hosokawa M."/>
            <person name="Miyashita H."/>
            <person name="Maruyama F."/>
            <person name="van Verk M.C."/>
            <person name="Dutilh B.E."/>
            <person name="Thompson C.C."/>
            <person name="Thompson F.L."/>
        </authorList>
    </citation>
    <scope>NUCLEOTIDE SEQUENCE [LARGE SCALE GENOMIC DNA]</scope>
    <source>
        <strain evidence="1 2">CCMR0081</strain>
    </source>
</reference>
<dbReference type="Proteomes" id="UP000481033">
    <property type="component" value="Unassembled WGS sequence"/>
</dbReference>
<dbReference type="RefSeq" id="WP_163696008.1">
    <property type="nucleotide sequence ID" value="NZ_QXHD01000003.1"/>
</dbReference>
<dbReference type="AlphaFoldDB" id="A0A6M0RDR7"/>
<dbReference type="InterPro" id="IPR027417">
    <property type="entry name" value="P-loop_NTPase"/>
</dbReference>
<dbReference type="EMBL" id="QXHD01000003">
    <property type="protein sequence ID" value="NEZ54424.1"/>
    <property type="molecule type" value="Genomic_DNA"/>
</dbReference>
<keyword evidence="2" id="KW-1185">Reference proteome</keyword>